<evidence type="ECO:0000313" key="2">
    <source>
        <dbReference type="Proteomes" id="UP000720189"/>
    </source>
</evidence>
<evidence type="ECO:0000313" key="1">
    <source>
        <dbReference type="EMBL" id="KAH7247281.1"/>
    </source>
</evidence>
<accession>A0A9P9GY90</accession>
<proteinExistence type="predicted"/>
<organism evidence="1 2">
    <name type="scientific">Fusarium redolens</name>
    <dbReference type="NCBI Taxonomy" id="48865"/>
    <lineage>
        <taxon>Eukaryota</taxon>
        <taxon>Fungi</taxon>
        <taxon>Dikarya</taxon>
        <taxon>Ascomycota</taxon>
        <taxon>Pezizomycotina</taxon>
        <taxon>Sordariomycetes</taxon>
        <taxon>Hypocreomycetidae</taxon>
        <taxon>Hypocreales</taxon>
        <taxon>Nectriaceae</taxon>
        <taxon>Fusarium</taxon>
        <taxon>Fusarium redolens species complex</taxon>
    </lineage>
</organism>
<dbReference type="RefSeq" id="XP_046047864.1">
    <property type="nucleotide sequence ID" value="XM_046199648.1"/>
</dbReference>
<dbReference type="OrthoDB" id="566138at2759"/>
<comment type="caution">
    <text evidence="1">The sequence shown here is derived from an EMBL/GenBank/DDBJ whole genome shotgun (WGS) entry which is preliminary data.</text>
</comment>
<sequence length="212" mass="23146">MDANGFDLLAFPSNGDVPFADADENIASMQHALQNGIKYANGGRALKHLGVPCITVPMGTMEDKAMPVGITFASKAWADNDLLRYAFAYENAFKRRTLPTKTPELPTDQIPLISKDLMGALVEVSIRSISVQGILTPSDSDLDVRFTAFVDGVAAEDVAVKAGKWPFDRKLTMPKVHEKYPTLATVPKNHFMLTFVVKTSSGRCAARMLLIE</sequence>
<keyword evidence="2" id="KW-1185">Reference proteome</keyword>
<dbReference type="InterPro" id="IPR036928">
    <property type="entry name" value="AS_sf"/>
</dbReference>
<gene>
    <name evidence="1" type="ORF">BKA55DRAFT_691319</name>
</gene>
<dbReference type="AlphaFoldDB" id="A0A9P9GY90"/>
<dbReference type="PANTHER" id="PTHR42678:SF11">
    <property type="entry name" value="AMIDASE FAMILY PROTEIN"/>
    <property type="match status" value="1"/>
</dbReference>
<dbReference type="SUPFAM" id="SSF75304">
    <property type="entry name" value="Amidase signature (AS) enzymes"/>
    <property type="match status" value="1"/>
</dbReference>
<protein>
    <recommendedName>
        <fullName evidence="3">Amidase</fullName>
    </recommendedName>
</protein>
<dbReference type="Proteomes" id="UP000720189">
    <property type="component" value="Unassembled WGS sequence"/>
</dbReference>
<reference evidence="1" key="1">
    <citation type="journal article" date="2021" name="Nat. Commun.">
        <title>Genetic determinants of endophytism in the Arabidopsis root mycobiome.</title>
        <authorList>
            <person name="Mesny F."/>
            <person name="Miyauchi S."/>
            <person name="Thiergart T."/>
            <person name="Pickel B."/>
            <person name="Atanasova L."/>
            <person name="Karlsson M."/>
            <person name="Huettel B."/>
            <person name="Barry K.W."/>
            <person name="Haridas S."/>
            <person name="Chen C."/>
            <person name="Bauer D."/>
            <person name="Andreopoulos W."/>
            <person name="Pangilinan J."/>
            <person name="LaButti K."/>
            <person name="Riley R."/>
            <person name="Lipzen A."/>
            <person name="Clum A."/>
            <person name="Drula E."/>
            <person name="Henrissat B."/>
            <person name="Kohler A."/>
            <person name="Grigoriev I.V."/>
            <person name="Martin F.M."/>
            <person name="Hacquard S."/>
        </authorList>
    </citation>
    <scope>NUCLEOTIDE SEQUENCE</scope>
    <source>
        <strain evidence="1">MPI-CAGE-AT-0023</strain>
    </source>
</reference>
<name>A0A9P9GY90_FUSRE</name>
<dbReference type="Gene3D" id="3.90.1300.10">
    <property type="entry name" value="Amidase signature (AS) domain"/>
    <property type="match status" value="1"/>
</dbReference>
<evidence type="ECO:0008006" key="3">
    <source>
        <dbReference type="Google" id="ProtNLM"/>
    </source>
</evidence>
<dbReference type="PANTHER" id="PTHR42678">
    <property type="entry name" value="AMIDASE"/>
    <property type="match status" value="1"/>
</dbReference>
<dbReference type="EMBL" id="JAGMUX010000010">
    <property type="protein sequence ID" value="KAH7247281.1"/>
    <property type="molecule type" value="Genomic_DNA"/>
</dbReference>
<dbReference type="GeneID" id="70229602"/>